<feature type="domain" description="HTH gntR-type" evidence="4">
    <location>
        <begin position="29"/>
        <end position="96"/>
    </location>
</feature>
<dbReference type="PROSITE" id="PS50949">
    <property type="entry name" value="HTH_GNTR"/>
    <property type="match status" value="1"/>
</dbReference>
<keyword evidence="6" id="KW-1185">Reference proteome</keyword>
<sequence length="254" mass="27453">MNSISGSVEHAQEALGRTEGMRNGVAALRTMPEQIAERIYSAIVAGQYQPGERIREDAVAEAFGISRGPVREALRILERDSVVRVLANKGAHVTKLTTKEVNDIFEVRKVLGGTMARRLAAMPRAALVPFVAGVEHLEQLAATQDDASGYLAASVELTLAMANASGNARLAEIMHSLARQSWRYTKLGLSSTLRRQESARTWRVLVQALLIGDGQSAGDAMEKLVDDSRREATRLLQGDAIHDASSASSVITHL</sequence>
<evidence type="ECO:0000259" key="4">
    <source>
        <dbReference type="PROSITE" id="PS50949"/>
    </source>
</evidence>
<evidence type="ECO:0000256" key="3">
    <source>
        <dbReference type="ARBA" id="ARBA00023163"/>
    </source>
</evidence>
<dbReference type="Proteomes" id="UP001549320">
    <property type="component" value="Unassembled WGS sequence"/>
</dbReference>
<dbReference type="PANTHER" id="PTHR43537">
    <property type="entry name" value="TRANSCRIPTIONAL REGULATOR, GNTR FAMILY"/>
    <property type="match status" value="1"/>
</dbReference>
<evidence type="ECO:0000256" key="1">
    <source>
        <dbReference type="ARBA" id="ARBA00023015"/>
    </source>
</evidence>
<dbReference type="EMBL" id="JBEPSH010000009">
    <property type="protein sequence ID" value="MET4579273.1"/>
    <property type="molecule type" value="Genomic_DNA"/>
</dbReference>
<dbReference type="SUPFAM" id="SSF46785">
    <property type="entry name" value="Winged helix' DNA-binding domain"/>
    <property type="match status" value="1"/>
</dbReference>
<dbReference type="SMART" id="SM00895">
    <property type="entry name" value="FCD"/>
    <property type="match status" value="1"/>
</dbReference>
<dbReference type="Gene3D" id="1.10.10.10">
    <property type="entry name" value="Winged helix-like DNA-binding domain superfamily/Winged helix DNA-binding domain"/>
    <property type="match status" value="1"/>
</dbReference>
<comment type="caution">
    <text evidence="5">The sequence shown here is derived from an EMBL/GenBank/DDBJ whole genome shotgun (WGS) entry which is preliminary data.</text>
</comment>
<protein>
    <submittedName>
        <fullName evidence="5">DNA-binding GntR family transcriptional regulator</fullName>
    </submittedName>
</protein>
<dbReference type="InterPro" id="IPR036390">
    <property type="entry name" value="WH_DNA-bd_sf"/>
</dbReference>
<proteinExistence type="predicted"/>
<dbReference type="InterPro" id="IPR000524">
    <property type="entry name" value="Tscrpt_reg_HTH_GntR"/>
</dbReference>
<evidence type="ECO:0000313" key="5">
    <source>
        <dbReference type="EMBL" id="MET4579273.1"/>
    </source>
</evidence>
<evidence type="ECO:0000256" key="2">
    <source>
        <dbReference type="ARBA" id="ARBA00023125"/>
    </source>
</evidence>
<dbReference type="InterPro" id="IPR011711">
    <property type="entry name" value="GntR_C"/>
</dbReference>
<dbReference type="Gene3D" id="1.20.120.530">
    <property type="entry name" value="GntR ligand-binding domain-like"/>
    <property type="match status" value="1"/>
</dbReference>
<keyword evidence="3" id="KW-0804">Transcription</keyword>
<keyword evidence="2 5" id="KW-0238">DNA-binding</keyword>
<dbReference type="InterPro" id="IPR036388">
    <property type="entry name" value="WH-like_DNA-bd_sf"/>
</dbReference>
<dbReference type="Pfam" id="PF00392">
    <property type="entry name" value="GntR"/>
    <property type="match status" value="1"/>
</dbReference>
<accession>A0ABV2QEE7</accession>
<dbReference type="PANTHER" id="PTHR43537:SF24">
    <property type="entry name" value="GLUCONATE OPERON TRANSCRIPTIONAL REPRESSOR"/>
    <property type="match status" value="1"/>
</dbReference>
<organism evidence="5 6">
    <name type="scientific">Ottowia thiooxydans</name>
    <dbReference type="NCBI Taxonomy" id="219182"/>
    <lineage>
        <taxon>Bacteria</taxon>
        <taxon>Pseudomonadati</taxon>
        <taxon>Pseudomonadota</taxon>
        <taxon>Betaproteobacteria</taxon>
        <taxon>Burkholderiales</taxon>
        <taxon>Comamonadaceae</taxon>
        <taxon>Ottowia</taxon>
    </lineage>
</organism>
<name>A0ABV2QEE7_9BURK</name>
<gene>
    <name evidence="5" type="ORF">ABIE13_004401</name>
</gene>
<dbReference type="SMART" id="SM00345">
    <property type="entry name" value="HTH_GNTR"/>
    <property type="match status" value="1"/>
</dbReference>
<dbReference type="Pfam" id="PF07729">
    <property type="entry name" value="FCD"/>
    <property type="match status" value="1"/>
</dbReference>
<dbReference type="SUPFAM" id="SSF48008">
    <property type="entry name" value="GntR ligand-binding domain-like"/>
    <property type="match status" value="1"/>
</dbReference>
<dbReference type="RefSeq" id="WP_354447227.1">
    <property type="nucleotide sequence ID" value="NZ_JBEPSH010000009.1"/>
</dbReference>
<reference evidence="5 6" key="1">
    <citation type="submission" date="2024-06" db="EMBL/GenBank/DDBJ databases">
        <title>Sorghum-associated microbial communities from plants grown in Nebraska, USA.</title>
        <authorList>
            <person name="Schachtman D."/>
        </authorList>
    </citation>
    <scope>NUCLEOTIDE SEQUENCE [LARGE SCALE GENOMIC DNA]</scope>
    <source>
        <strain evidence="5 6">2709</strain>
    </source>
</reference>
<dbReference type="GO" id="GO:0003677">
    <property type="term" value="F:DNA binding"/>
    <property type="evidence" value="ECO:0007669"/>
    <property type="project" value="UniProtKB-KW"/>
</dbReference>
<keyword evidence="1" id="KW-0805">Transcription regulation</keyword>
<dbReference type="CDD" id="cd07377">
    <property type="entry name" value="WHTH_GntR"/>
    <property type="match status" value="1"/>
</dbReference>
<dbReference type="InterPro" id="IPR008920">
    <property type="entry name" value="TF_FadR/GntR_C"/>
</dbReference>
<evidence type="ECO:0000313" key="6">
    <source>
        <dbReference type="Proteomes" id="UP001549320"/>
    </source>
</evidence>